<protein>
    <submittedName>
        <fullName evidence="9">Peroxidase 64</fullName>
    </submittedName>
</protein>
<sequence>MRKILIKALLERYSDIFEMPRELPLKRSIDHHILTLLEQKPINVRPYKYGHAQKEEIKNLVTEMLQAGVIRPSRNPYSSPVLLVKKKMEGRELSDELHGAKVLSKLDLKSEYHQIRIKEEDIEKTAFRTHEGHCEFLVTPFGLTNAPAAFQSLMNQKWRRYLLGRKFTIISDQRALKFLLEQREVQHQFQKWLTKLLGCDFEILYQPGLQNKAADALSRLEQTPELN</sequence>
<evidence type="ECO:0000256" key="3">
    <source>
        <dbReference type="ARBA" id="ARBA00022695"/>
    </source>
</evidence>
<gene>
    <name evidence="9" type="ORF">E6C27_scaffold485G00420</name>
</gene>
<comment type="caution">
    <text evidence="9">The sequence shown here is derived from an EMBL/GenBank/DDBJ whole genome shotgun (WGS) entry which is preliminary data.</text>
</comment>
<evidence type="ECO:0000313" key="9">
    <source>
        <dbReference type="EMBL" id="KAA0067577.1"/>
    </source>
</evidence>
<dbReference type="SUPFAM" id="SSF56672">
    <property type="entry name" value="DNA/RNA polymerases"/>
    <property type="match status" value="1"/>
</dbReference>
<dbReference type="FunFam" id="3.10.10.10:FF:000007">
    <property type="entry name" value="Retrovirus-related Pol polyprotein from transposon 17.6-like Protein"/>
    <property type="match status" value="1"/>
</dbReference>
<dbReference type="AlphaFoldDB" id="A0A5A7VKA2"/>
<keyword evidence="6" id="KW-0378">Hydrolase</keyword>
<evidence type="ECO:0000256" key="5">
    <source>
        <dbReference type="ARBA" id="ARBA00022759"/>
    </source>
</evidence>
<keyword evidence="9" id="KW-0575">Peroxidase</keyword>
<reference evidence="9 10" key="1">
    <citation type="submission" date="2019-08" db="EMBL/GenBank/DDBJ databases">
        <title>Draft genome sequences of two oriental melons (Cucumis melo L. var makuwa).</title>
        <authorList>
            <person name="Kwon S.-Y."/>
        </authorList>
    </citation>
    <scope>NUCLEOTIDE SEQUENCE [LARGE SCALE GENOMIC DNA]</scope>
    <source>
        <strain evidence="10">cv. SW 3</strain>
        <tissue evidence="9">Leaf</tissue>
    </source>
</reference>
<keyword evidence="7" id="KW-0695">RNA-directed DNA polymerase</keyword>
<evidence type="ECO:0000259" key="8">
    <source>
        <dbReference type="Pfam" id="PF00078"/>
    </source>
</evidence>
<dbReference type="GO" id="GO:0006508">
    <property type="term" value="P:proteolysis"/>
    <property type="evidence" value="ECO:0007669"/>
    <property type="project" value="UniProtKB-KW"/>
</dbReference>
<organism evidence="9 10">
    <name type="scientific">Cucumis melo var. makuwa</name>
    <name type="common">Oriental melon</name>
    <dbReference type="NCBI Taxonomy" id="1194695"/>
    <lineage>
        <taxon>Eukaryota</taxon>
        <taxon>Viridiplantae</taxon>
        <taxon>Streptophyta</taxon>
        <taxon>Embryophyta</taxon>
        <taxon>Tracheophyta</taxon>
        <taxon>Spermatophyta</taxon>
        <taxon>Magnoliopsida</taxon>
        <taxon>eudicotyledons</taxon>
        <taxon>Gunneridae</taxon>
        <taxon>Pentapetalae</taxon>
        <taxon>rosids</taxon>
        <taxon>fabids</taxon>
        <taxon>Cucurbitales</taxon>
        <taxon>Cucurbitaceae</taxon>
        <taxon>Benincaseae</taxon>
        <taxon>Cucumis</taxon>
    </lineage>
</organism>
<dbReference type="Gene3D" id="3.30.70.270">
    <property type="match status" value="1"/>
</dbReference>
<dbReference type="GO" id="GO:0008233">
    <property type="term" value="F:peptidase activity"/>
    <property type="evidence" value="ECO:0007669"/>
    <property type="project" value="UniProtKB-KW"/>
</dbReference>
<keyword evidence="3" id="KW-0548">Nucleotidyltransferase</keyword>
<proteinExistence type="predicted"/>
<name>A0A5A7VKA2_CUCMM</name>
<dbReference type="CDD" id="cd01647">
    <property type="entry name" value="RT_LTR"/>
    <property type="match status" value="1"/>
</dbReference>
<dbReference type="InterPro" id="IPR000477">
    <property type="entry name" value="RT_dom"/>
</dbReference>
<dbReference type="Pfam" id="PF00078">
    <property type="entry name" value="RVT_1"/>
    <property type="match status" value="1"/>
</dbReference>
<keyword evidence="4" id="KW-0540">Nuclease</keyword>
<dbReference type="Proteomes" id="UP000321393">
    <property type="component" value="Unassembled WGS sequence"/>
</dbReference>
<evidence type="ECO:0000256" key="4">
    <source>
        <dbReference type="ARBA" id="ARBA00022722"/>
    </source>
</evidence>
<evidence type="ECO:0000256" key="1">
    <source>
        <dbReference type="ARBA" id="ARBA00022670"/>
    </source>
</evidence>
<keyword evidence="9" id="KW-0560">Oxidoreductase</keyword>
<dbReference type="OrthoDB" id="3863715at2759"/>
<evidence type="ECO:0000256" key="6">
    <source>
        <dbReference type="ARBA" id="ARBA00022801"/>
    </source>
</evidence>
<dbReference type="STRING" id="1194695.A0A5A7VKA2"/>
<keyword evidence="1" id="KW-0645">Protease</keyword>
<evidence type="ECO:0000256" key="2">
    <source>
        <dbReference type="ARBA" id="ARBA00022679"/>
    </source>
</evidence>
<dbReference type="GO" id="GO:0004519">
    <property type="term" value="F:endonuclease activity"/>
    <property type="evidence" value="ECO:0007669"/>
    <property type="project" value="UniProtKB-KW"/>
</dbReference>
<evidence type="ECO:0000256" key="7">
    <source>
        <dbReference type="ARBA" id="ARBA00022918"/>
    </source>
</evidence>
<dbReference type="PANTHER" id="PTHR24559">
    <property type="entry name" value="TRANSPOSON TY3-I GAG-POL POLYPROTEIN"/>
    <property type="match status" value="1"/>
</dbReference>
<accession>A0A5A7VKA2</accession>
<evidence type="ECO:0000313" key="10">
    <source>
        <dbReference type="Proteomes" id="UP000321393"/>
    </source>
</evidence>
<dbReference type="InterPro" id="IPR043128">
    <property type="entry name" value="Rev_trsase/Diguanyl_cyclase"/>
</dbReference>
<dbReference type="GO" id="GO:0004601">
    <property type="term" value="F:peroxidase activity"/>
    <property type="evidence" value="ECO:0007669"/>
    <property type="project" value="UniProtKB-KW"/>
</dbReference>
<dbReference type="InterPro" id="IPR053134">
    <property type="entry name" value="RNA-dir_DNA_polymerase"/>
</dbReference>
<keyword evidence="2" id="KW-0808">Transferase</keyword>
<keyword evidence="5" id="KW-0255">Endonuclease</keyword>
<dbReference type="EMBL" id="SSTE01000480">
    <property type="protein sequence ID" value="KAA0067577.1"/>
    <property type="molecule type" value="Genomic_DNA"/>
</dbReference>
<dbReference type="Gene3D" id="3.10.10.10">
    <property type="entry name" value="HIV Type 1 Reverse Transcriptase, subunit A, domain 1"/>
    <property type="match status" value="2"/>
</dbReference>
<dbReference type="GO" id="GO:0003964">
    <property type="term" value="F:RNA-directed DNA polymerase activity"/>
    <property type="evidence" value="ECO:0007669"/>
    <property type="project" value="UniProtKB-KW"/>
</dbReference>
<dbReference type="InterPro" id="IPR043502">
    <property type="entry name" value="DNA/RNA_pol_sf"/>
</dbReference>
<dbReference type="PANTHER" id="PTHR24559:SF450">
    <property type="entry name" value="RNA-DIRECTED DNA POLYMERASE HOMOLOG"/>
    <property type="match status" value="1"/>
</dbReference>
<feature type="domain" description="Reverse transcriptase" evidence="8">
    <location>
        <begin position="75"/>
        <end position="160"/>
    </location>
</feature>